<evidence type="ECO:0000313" key="3">
    <source>
        <dbReference type="Proteomes" id="UP000054804"/>
    </source>
</evidence>
<protein>
    <submittedName>
        <fullName evidence="2">Uncharacterized protein</fullName>
    </submittedName>
</protein>
<evidence type="ECO:0000256" key="1">
    <source>
        <dbReference type="SAM" id="MobiDB-lite"/>
    </source>
</evidence>
<dbReference type="AlphaFoldDB" id="A0A0W7X1R3"/>
<feature type="region of interest" description="Disordered" evidence="1">
    <location>
        <begin position="178"/>
        <end position="252"/>
    </location>
</feature>
<organism evidence="2 3">
    <name type="scientific">Streptomyces silvensis</name>
    <dbReference type="NCBI Taxonomy" id="1765722"/>
    <lineage>
        <taxon>Bacteria</taxon>
        <taxon>Bacillati</taxon>
        <taxon>Actinomycetota</taxon>
        <taxon>Actinomycetes</taxon>
        <taxon>Kitasatosporales</taxon>
        <taxon>Streptomycetaceae</taxon>
        <taxon>Streptomyces</taxon>
    </lineage>
</organism>
<proteinExistence type="predicted"/>
<evidence type="ECO:0000313" key="2">
    <source>
        <dbReference type="EMBL" id="KUF16809.1"/>
    </source>
</evidence>
<feature type="compositionally biased region" description="Basic and acidic residues" evidence="1">
    <location>
        <begin position="195"/>
        <end position="231"/>
    </location>
</feature>
<reference evidence="2 3" key="1">
    <citation type="submission" date="2015-12" db="EMBL/GenBank/DDBJ databases">
        <title>Draft genome sequence of Streptomyces silvensis ATCC 53525, a producer of novel hormone antagonists.</title>
        <authorList>
            <person name="Johnston C.W."/>
            <person name="Li Y."/>
            <person name="Magarvey N.A."/>
        </authorList>
    </citation>
    <scope>NUCLEOTIDE SEQUENCE [LARGE SCALE GENOMIC DNA]</scope>
    <source>
        <strain evidence="2 3">ATCC 53525</strain>
    </source>
</reference>
<name>A0A0W7X1R3_9ACTN</name>
<sequence length="252" mass="27393">MRLPQLFPGVDTEFVAQRAAGQGVGAQGVSRPPATILSGHQQNPQPLAQGMRPRLRLEGGDQFLVRAERQTDRGVVLKGGHPRFLQPRRLHVHRLVLREAAEGGAAPQVEGGPQELRGRPVVTVGGGRPAPRDQLVEQPQIQLAGEHPQDVALMTGGEPVTLRGVIEHPPQPRRVAAYVGPSGRGRPPGPQHLAETVHGDRRVRTQQEDHQNGPRLGPTERDHPARTDDFHVPQGPELHMTQVHGGSPLWSE</sequence>
<feature type="region of interest" description="Disordered" evidence="1">
    <location>
        <begin position="25"/>
        <end position="47"/>
    </location>
</feature>
<keyword evidence="3" id="KW-1185">Reference proteome</keyword>
<accession>A0A0W7X1R3</accession>
<dbReference type="EMBL" id="LOCL01000036">
    <property type="protein sequence ID" value="KUF16809.1"/>
    <property type="molecule type" value="Genomic_DNA"/>
</dbReference>
<dbReference type="STRING" id="1765722.AT728_23135"/>
<dbReference type="Proteomes" id="UP000054804">
    <property type="component" value="Unassembled WGS sequence"/>
</dbReference>
<comment type="caution">
    <text evidence="2">The sequence shown here is derived from an EMBL/GenBank/DDBJ whole genome shotgun (WGS) entry which is preliminary data.</text>
</comment>
<gene>
    <name evidence="2" type="ORF">AT728_23135</name>
</gene>